<dbReference type="AlphaFoldDB" id="A0A6C0KGR6"/>
<protein>
    <submittedName>
        <fullName evidence="1">Uncharacterized protein</fullName>
    </submittedName>
</protein>
<dbReference type="EMBL" id="MN740871">
    <property type="protein sequence ID" value="QHU15977.1"/>
    <property type="molecule type" value="Genomic_DNA"/>
</dbReference>
<accession>A0A6C0KGR6</accession>
<evidence type="ECO:0000313" key="1">
    <source>
        <dbReference type="EMBL" id="QHU15977.1"/>
    </source>
</evidence>
<organism evidence="1">
    <name type="scientific">viral metagenome</name>
    <dbReference type="NCBI Taxonomy" id="1070528"/>
    <lineage>
        <taxon>unclassified sequences</taxon>
        <taxon>metagenomes</taxon>
        <taxon>organismal metagenomes</taxon>
    </lineage>
</organism>
<sequence length="87" mass="10096">MSFPNPNYEHRSSAYPYFSTLSGYCDNTFGFMKFNPPLSNSLPYPYARNQEAPIKYQFDYESLSYPSTQESANLNCNYASIQNGYRK</sequence>
<name>A0A6C0KGR6_9ZZZZ</name>
<reference evidence="1" key="1">
    <citation type="journal article" date="2020" name="Nature">
        <title>Giant virus diversity and host interactions through global metagenomics.</title>
        <authorList>
            <person name="Schulz F."/>
            <person name="Roux S."/>
            <person name="Paez-Espino D."/>
            <person name="Jungbluth S."/>
            <person name="Walsh D.A."/>
            <person name="Denef V.J."/>
            <person name="McMahon K.D."/>
            <person name="Konstantinidis K.T."/>
            <person name="Eloe-Fadrosh E.A."/>
            <person name="Kyrpides N.C."/>
            <person name="Woyke T."/>
        </authorList>
    </citation>
    <scope>NUCLEOTIDE SEQUENCE</scope>
    <source>
        <strain evidence="1">GVMAG-S-3300010158-109</strain>
    </source>
</reference>
<proteinExistence type="predicted"/>